<comment type="caution">
    <text evidence="3">The sequence shown here is derived from an EMBL/GenBank/DDBJ whole genome shotgun (WGS) entry which is preliminary data.</text>
</comment>
<dbReference type="EMBL" id="JAVFKY010000003">
    <property type="protein sequence ID" value="KAK5578709.1"/>
    <property type="molecule type" value="Genomic_DNA"/>
</dbReference>
<sequence>MDHVKINNTSICCDKNENDEKQLKIINESIEKESRKQYYIKTVEELNETERQELPNHCKFMEAAIDEGHKALKEGEVPVACVIVHKGEIIARGSNKTNIKKNGTRHAELEAFDQIFLNKELNDRFKDSLLEECDLYVTVEPCLMCAVALQLCKIKRVFFGCHNDKFGGNGSVYELNFSPISNGRPYNCISGLLKERAILLLQLFYNQENKKAPVPNKRKRLDPEELKKEMLKISETSSSNQLILNISENLGDVKEKV</sequence>
<accession>A0AAN7TSH8</accession>
<dbReference type="InterPro" id="IPR002125">
    <property type="entry name" value="CMP_dCMP_dom"/>
</dbReference>
<keyword evidence="1" id="KW-0378">Hydrolase</keyword>
<dbReference type="SUPFAM" id="SSF53927">
    <property type="entry name" value="Cytidine deaminase-like"/>
    <property type="match status" value="1"/>
</dbReference>
<dbReference type="CDD" id="cd01285">
    <property type="entry name" value="nucleoside_deaminase"/>
    <property type="match status" value="1"/>
</dbReference>
<dbReference type="GO" id="GO:0005737">
    <property type="term" value="C:cytoplasm"/>
    <property type="evidence" value="ECO:0007669"/>
    <property type="project" value="TreeGrafter"/>
</dbReference>
<feature type="domain" description="CMP/dCMP-type deaminase" evidence="2">
    <location>
        <begin position="55"/>
        <end position="180"/>
    </location>
</feature>
<proteinExistence type="predicted"/>
<dbReference type="GO" id="GO:0052717">
    <property type="term" value="F:tRNA-specific adenosine-34 deaminase activity"/>
    <property type="evidence" value="ECO:0007669"/>
    <property type="project" value="UniProtKB-EC"/>
</dbReference>
<protein>
    <recommendedName>
        <fullName evidence="2">CMP/dCMP-type deaminase domain-containing protein</fullName>
    </recommendedName>
</protein>
<dbReference type="GO" id="GO:0046872">
    <property type="term" value="F:metal ion binding"/>
    <property type="evidence" value="ECO:0007669"/>
    <property type="project" value="UniProtKB-KW"/>
</dbReference>
<evidence type="ECO:0000313" key="3">
    <source>
        <dbReference type="EMBL" id="KAK5578709.1"/>
    </source>
</evidence>
<dbReference type="InterPro" id="IPR016193">
    <property type="entry name" value="Cytidine_deaminase-like"/>
</dbReference>
<reference evidence="3 4" key="1">
    <citation type="submission" date="2023-11" db="EMBL/GenBank/DDBJ databases">
        <title>Dfirmibasis_genome.</title>
        <authorList>
            <person name="Edelbroek B."/>
            <person name="Kjellin J."/>
            <person name="Jerlstrom-Hultqvist J."/>
            <person name="Soderbom F."/>
        </authorList>
    </citation>
    <scope>NUCLEOTIDE SEQUENCE [LARGE SCALE GENOMIC DNA]</scope>
    <source>
        <strain evidence="3 4">TNS-C-14</strain>
    </source>
</reference>
<dbReference type="GO" id="GO:0005634">
    <property type="term" value="C:nucleus"/>
    <property type="evidence" value="ECO:0007669"/>
    <property type="project" value="TreeGrafter"/>
</dbReference>
<keyword evidence="4" id="KW-1185">Reference proteome</keyword>
<dbReference type="PANTHER" id="PTHR11079:SF149">
    <property type="entry name" value="TRNA-SPECIFIC ADENOSINE DEAMINASE 2"/>
    <property type="match status" value="1"/>
</dbReference>
<gene>
    <name evidence="3" type="ORF">RB653_008382</name>
</gene>
<dbReference type="PROSITE" id="PS51747">
    <property type="entry name" value="CYT_DCMP_DEAMINASES_2"/>
    <property type="match status" value="1"/>
</dbReference>
<organism evidence="3 4">
    <name type="scientific">Dictyostelium firmibasis</name>
    <dbReference type="NCBI Taxonomy" id="79012"/>
    <lineage>
        <taxon>Eukaryota</taxon>
        <taxon>Amoebozoa</taxon>
        <taxon>Evosea</taxon>
        <taxon>Eumycetozoa</taxon>
        <taxon>Dictyostelia</taxon>
        <taxon>Dictyosteliales</taxon>
        <taxon>Dictyosteliaceae</taxon>
        <taxon>Dictyostelium</taxon>
    </lineage>
</organism>
<dbReference type="AlphaFoldDB" id="A0AAN7TSH8"/>
<evidence type="ECO:0000256" key="1">
    <source>
        <dbReference type="ARBA" id="ARBA00022801"/>
    </source>
</evidence>
<evidence type="ECO:0000313" key="4">
    <source>
        <dbReference type="Proteomes" id="UP001344447"/>
    </source>
</evidence>
<dbReference type="Pfam" id="PF00383">
    <property type="entry name" value="dCMP_cyt_deam_1"/>
    <property type="match status" value="1"/>
</dbReference>
<name>A0AAN7TSH8_9MYCE</name>
<dbReference type="FunFam" id="3.40.140.10:FF:000090">
    <property type="entry name" value="Cytidine deoxycytidylate deaminase family protein"/>
    <property type="match status" value="1"/>
</dbReference>
<dbReference type="Proteomes" id="UP001344447">
    <property type="component" value="Unassembled WGS sequence"/>
</dbReference>
<dbReference type="GO" id="GO:0002100">
    <property type="term" value="P:tRNA wobble adenosine to inosine editing"/>
    <property type="evidence" value="ECO:0007669"/>
    <property type="project" value="InterPro"/>
</dbReference>
<dbReference type="Gene3D" id="3.40.140.10">
    <property type="entry name" value="Cytidine Deaminase, domain 2"/>
    <property type="match status" value="1"/>
</dbReference>
<evidence type="ECO:0000259" key="2">
    <source>
        <dbReference type="PROSITE" id="PS51747"/>
    </source>
</evidence>
<dbReference type="PANTHER" id="PTHR11079">
    <property type="entry name" value="CYTOSINE DEAMINASE FAMILY MEMBER"/>
    <property type="match status" value="1"/>
</dbReference>